<organism evidence="1 2">
    <name type="scientific">Lucifera butyrica</name>
    <dbReference type="NCBI Taxonomy" id="1351585"/>
    <lineage>
        <taxon>Bacteria</taxon>
        <taxon>Bacillati</taxon>
        <taxon>Bacillota</taxon>
        <taxon>Negativicutes</taxon>
        <taxon>Veillonellales</taxon>
        <taxon>Veillonellaceae</taxon>
        <taxon>Lucifera</taxon>
    </lineage>
</organism>
<evidence type="ECO:0000313" key="2">
    <source>
        <dbReference type="Proteomes" id="UP000277811"/>
    </source>
</evidence>
<name>A0A498R6Q2_9FIRM</name>
<accession>A0A498R6Q2</accession>
<feature type="non-terminal residue" evidence="1">
    <location>
        <position position="1"/>
    </location>
</feature>
<protein>
    <submittedName>
        <fullName evidence="1">Uncharacterized protein</fullName>
    </submittedName>
</protein>
<reference evidence="1 2" key="1">
    <citation type="submission" date="2018-06" db="EMBL/GenBank/DDBJ databases">
        <authorList>
            <person name="Strepis N."/>
        </authorList>
    </citation>
    <scope>NUCLEOTIDE SEQUENCE [LARGE SCALE GENOMIC DNA]</scope>
    <source>
        <strain evidence="1">LUCI</strain>
    </source>
</reference>
<sequence length="33" mass="3538">GTLEELVQKVDVVLDATSAGIGAKNKELYAKYN</sequence>
<keyword evidence="2" id="KW-1185">Reference proteome</keyword>
<gene>
    <name evidence="1" type="ORF">LUCI_0022</name>
</gene>
<dbReference type="EMBL" id="UPPP01000032">
    <property type="protein sequence ID" value="VBB04818.1"/>
    <property type="molecule type" value="Genomic_DNA"/>
</dbReference>
<dbReference type="Gene3D" id="3.40.50.720">
    <property type="entry name" value="NAD(P)-binding Rossmann-like Domain"/>
    <property type="match status" value="1"/>
</dbReference>
<evidence type="ECO:0000313" key="1">
    <source>
        <dbReference type="EMBL" id="VBB04818.1"/>
    </source>
</evidence>
<dbReference type="AlphaFoldDB" id="A0A498R6Q2"/>
<feature type="non-terminal residue" evidence="1">
    <location>
        <position position="33"/>
    </location>
</feature>
<dbReference type="Proteomes" id="UP000277811">
    <property type="component" value="Unassembled WGS sequence"/>
</dbReference>
<proteinExistence type="predicted"/>